<dbReference type="InterPro" id="IPR002220">
    <property type="entry name" value="DapA-like"/>
</dbReference>
<comment type="subunit">
    <text evidence="1">Homotetramer.</text>
</comment>
<dbReference type="GO" id="GO:0009436">
    <property type="term" value="P:glyoxylate catabolic process"/>
    <property type="evidence" value="ECO:0007669"/>
    <property type="project" value="TreeGrafter"/>
</dbReference>
<dbReference type="GO" id="GO:0008840">
    <property type="term" value="F:4-hydroxy-tetrahydrodipicolinate synthase activity"/>
    <property type="evidence" value="ECO:0007669"/>
    <property type="project" value="TreeGrafter"/>
</dbReference>
<dbReference type="PANTHER" id="PTHR12128">
    <property type="entry name" value="DIHYDRODIPICOLINATE SYNTHASE"/>
    <property type="match status" value="1"/>
</dbReference>
<evidence type="ECO:0000256" key="3">
    <source>
        <dbReference type="PIRSR" id="PIRSR001365-1"/>
    </source>
</evidence>
<sequence length="313" mass="33926">SAMATRRLLSSASRPITLSLNGVFVPLTTPFSLPRHQINYEKLNSNLQKYERVPFAGYVVAGSNGEAPYLMPEERVELVRQVRQTVDKSRSVIGGATHESTRGTCELCKEMANVGANGVLVMAPFYFKKRMTNEALVNHYTRVADESPIPVVIYNMPIVTGIDIPISTLANLAHHPNIRGVKDGDVRKLAGIVMATKGIGLEFDVLAGSAGYLLPALQAGCSGGINGLAGALGQKVCDLYTLASQQKWDEAIKVHLQITRIDTLLLAELGVPGLKAAMDMLGLYGGPCREPMLPTPDTDIQRIKNILKEDNLF</sequence>
<dbReference type="EMBL" id="GEBQ01003251">
    <property type="protein sequence ID" value="JAT36726.1"/>
    <property type="molecule type" value="Transcribed_RNA"/>
</dbReference>
<feature type="active site" description="Schiff-base intermediate with substrate" evidence="3">
    <location>
        <position position="182"/>
    </location>
</feature>
<dbReference type="PRINTS" id="PR00146">
    <property type="entry name" value="DHPICSNTHASE"/>
</dbReference>
<name>A0A1B6MLB2_9HEMI</name>
<protein>
    <recommendedName>
        <fullName evidence="6">4-hydroxy-2-oxoglutarate aldolase</fullName>
    </recommendedName>
</protein>
<evidence type="ECO:0000313" key="5">
    <source>
        <dbReference type="EMBL" id="JAT36726.1"/>
    </source>
</evidence>
<dbReference type="GO" id="GO:0005739">
    <property type="term" value="C:mitochondrion"/>
    <property type="evidence" value="ECO:0007669"/>
    <property type="project" value="TreeGrafter"/>
</dbReference>
<proteinExistence type="predicted"/>
<dbReference type="SMART" id="SM01130">
    <property type="entry name" value="DHDPS"/>
    <property type="match status" value="1"/>
</dbReference>
<reference evidence="5" key="1">
    <citation type="submission" date="2015-11" db="EMBL/GenBank/DDBJ databases">
        <title>De novo transcriptome assembly of four potential Pierce s Disease insect vectors from Arizona vineyards.</title>
        <authorList>
            <person name="Tassone E.E."/>
        </authorList>
    </citation>
    <scope>NUCLEOTIDE SEQUENCE</scope>
</reference>
<dbReference type="GO" id="GO:0008700">
    <property type="term" value="F:(R,S)-4-hydroxy-2-oxoglutarate aldolase activity"/>
    <property type="evidence" value="ECO:0007669"/>
    <property type="project" value="TreeGrafter"/>
</dbReference>
<keyword evidence="2" id="KW-0456">Lyase</keyword>
<dbReference type="PANTHER" id="PTHR12128:SF66">
    <property type="entry name" value="4-HYDROXY-2-OXOGLUTARATE ALDOLASE, MITOCHONDRIAL"/>
    <property type="match status" value="1"/>
</dbReference>
<evidence type="ECO:0008006" key="6">
    <source>
        <dbReference type="Google" id="ProtNLM"/>
    </source>
</evidence>
<feature type="binding site" evidence="4">
    <location>
        <position position="225"/>
    </location>
    <ligand>
        <name>pyruvate</name>
        <dbReference type="ChEBI" id="CHEBI:15361"/>
    </ligand>
</feature>
<evidence type="ECO:0000256" key="1">
    <source>
        <dbReference type="ARBA" id="ARBA00011881"/>
    </source>
</evidence>
<dbReference type="InterPro" id="IPR013785">
    <property type="entry name" value="Aldolase_TIM"/>
</dbReference>
<feature type="active site" description="Proton donor/acceptor" evidence="3">
    <location>
        <position position="154"/>
    </location>
</feature>
<evidence type="ECO:0000256" key="2">
    <source>
        <dbReference type="ARBA" id="ARBA00023239"/>
    </source>
</evidence>
<dbReference type="AlphaFoldDB" id="A0A1B6MLB2"/>
<evidence type="ECO:0000256" key="4">
    <source>
        <dbReference type="PIRSR" id="PIRSR001365-2"/>
    </source>
</evidence>
<dbReference type="PIRSF" id="PIRSF001365">
    <property type="entry name" value="DHDPS"/>
    <property type="match status" value="1"/>
</dbReference>
<dbReference type="Pfam" id="PF00701">
    <property type="entry name" value="DHDPS"/>
    <property type="match status" value="1"/>
</dbReference>
<organism evidence="5">
    <name type="scientific">Graphocephala atropunctata</name>
    <dbReference type="NCBI Taxonomy" id="36148"/>
    <lineage>
        <taxon>Eukaryota</taxon>
        <taxon>Metazoa</taxon>
        <taxon>Ecdysozoa</taxon>
        <taxon>Arthropoda</taxon>
        <taxon>Hexapoda</taxon>
        <taxon>Insecta</taxon>
        <taxon>Pterygota</taxon>
        <taxon>Neoptera</taxon>
        <taxon>Paraneoptera</taxon>
        <taxon>Hemiptera</taxon>
        <taxon>Auchenorrhyncha</taxon>
        <taxon>Membracoidea</taxon>
        <taxon>Cicadellidae</taxon>
        <taxon>Cicadellinae</taxon>
        <taxon>Cicadellini</taxon>
        <taxon>Graphocephala</taxon>
    </lineage>
</organism>
<accession>A0A1B6MLB2</accession>
<dbReference type="CDD" id="cd00408">
    <property type="entry name" value="DHDPS-like"/>
    <property type="match status" value="1"/>
</dbReference>
<dbReference type="SUPFAM" id="SSF51569">
    <property type="entry name" value="Aldolase"/>
    <property type="match status" value="1"/>
</dbReference>
<feature type="non-terminal residue" evidence="5">
    <location>
        <position position="1"/>
    </location>
</feature>
<gene>
    <name evidence="5" type="ORF">g.14546</name>
</gene>
<dbReference type="Gene3D" id="3.20.20.70">
    <property type="entry name" value="Aldolase class I"/>
    <property type="match status" value="1"/>
</dbReference>